<reference evidence="2 3" key="1">
    <citation type="journal article" date="2024" name="J Genomics">
        <title>Draft genome sequencing and assembly of Favolaschia claudopus CIRM-BRFM 2984 isolated from oak limbs.</title>
        <authorList>
            <person name="Navarro D."/>
            <person name="Drula E."/>
            <person name="Chaduli D."/>
            <person name="Cazenave R."/>
            <person name="Ahrendt S."/>
            <person name="Wang J."/>
            <person name="Lipzen A."/>
            <person name="Daum C."/>
            <person name="Barry K."/>
            <person name="Grigoriev I.V."/>
            <person name="Favel A."/>
            <person name="Rosso M.N."/>
            <person name="Martin F."/>
        </authorList>
    </citation>
    <scope>NUCLEOTIDE SEQUENCE [LARGE SCALE GENOMIC DNA]</scope>
    <source>
        <strain evidence="2 3">CIRM-BRFM 2984</strain>
    </source>
</reference>
<protein>
    <submittedName>
        <fullName evidence="2">Uncharacterized protein</fullName>
    </submittedName>
</protein>
<keyword evidence="1" id="KW-1133">Transmembrane helix</keyword>
<evidence type="ECO:0000313" key="2">
    <source>
        <dbReference type="EMBL" id="KAK7024895.1"/>
    </source>
</evidence>
<accession>A0AAW0BFD2</accession>
<proteinExistence type="predicted"/>
<organism evidence="2 3">
    <name type="scientific">Favolaschia claudopus</name>
    <dbReference type="NCBI Taxonomy" id="2862362"/>
    <lineage>
        <taxon>Eukaryota</taxon>
        <taxon>Fungi</taxon>
        <taxon>Dikarya</taxon>
        <taxon>Basidiomycota</taxon>
        <taxon>Agaricomycotina</taxon>
        <taxon>Agaricomycetes</taxon>
        <taxon>Agaricomycetidae</taxon>
        <taxon>Agaricales</taxon>
        <taxon>Marasmiineae</taxon>
        <taxon>Mycenaceae</taxon>
        <taxon>Favolaschia</taxon>
    </lineage>
</organism>
<evidence type="ECO:0000256" key="1">
    <source>
        <dbReference type="SAM" id="Phobius"/>
    </source>
</evidence>
<keyword evidence="1" id="KW-0472">Membrane</keyword>
<dbReference type="EMBL" id="JAWWNJ010000034">
    <property type="protein sequence ID" value="KAK7024895.1"/>
    <property type="molecule type" value="Genomic_DNA"/>
</dbReference>
<feature type="transmembrane region" description="Helical" evidence="1">
    <location>
        <begin position="147"/>
        <end position="170"/>
    </location>
</feature>
<dbReference type="Proteomes" id="UP001362999">
    <property type="component" value="Unassembled WGS sequence"/>
</dbReference>
<comment type="caution">
    <text evidence="2">The sequence shown here is derived from an EMBL/GenBank/DDBJ whole genome shotgun (WGS) entry which is preliminary data.</text>
</comment>
<keyword evidence="3" id="KW-1185">Reference proteome</keyword>
<name>A0AAW0BFD2_9AGAR</name>
<keyword evidence="1" id="KW-0812">Transmembrane</keyword>
<gene>
    <name evidence="2" type="ORF">R3P38DRAFT_3193814</name>
</gene>
<sequence length="247" mass="26101">MTELLGLSKIDPDSSVIEYSTAAATWTHTQTASGSLYQTRDINATATFHFQGTSIAVNGTVLFDSPVPPLDFSPLSYDLDGAVDLTFSFNASSPVIYSSPELSLGIHTLSIRLVSNNTTLAVSGGVIIATPRAVELTSASGTHHRTIAIVAGSLGGFIVLAVLLIGFIILHRRRREDPSAIYALGPLQPNLPSTKEAFTSPKYSNHGIVFTQSNESVDVLPHIKAPVTLQETPTKAPAAPPSTAHVI</sequence>
<evidence type="ECO:0000313" key="3">
    <source>
        <dbReference type="Proteomes" id="UP001362999"/>
    </source>
</evidence>
<dbReference type="Gene3D" id="2.60.120.260">
    <property type="entry name" value="Galactose-binding domain-like"/>
    <property type="match status" value="1"/>
</dbReference>
<dbReference type="AlphaFoldDB" id="A0AAW0BFD2"/>